<dbReference type="SUPFAM" id="SSF56024">
    <property type="entry name" value="Phospholipase D/nuclease"/>
    <property type="match status" value="2"/>
</dbReference>
<dbReference type="InterPro" id="IPR001736">
    <property type="entry name" value="PLipase_D/transphosphatidylase"/>
</dbReference>
<feature type="domain" description="PLD phosphodiesterase" evidence="13">
    <location>
        <begin position="228"/>
        <end position="255"/>
    </location>
</feature>
<evidence type="ECO:0000256" key="11">
    <source>
        <dbReference type="NCBIfam" id="TIGR04265"/>
    </source>
</evidence>
<keyword evidence="6" id="KW-0808">Transferase</keyword>
<feature type="transmembrane region" description="Helical" evidence="12">
    <location>
        <begin position="20"/>
        <end position="38"/>
    </location>
</feature>
<dbReference type="Gene3D" id="3.30.870.10">
    <property type="entry name" value="Endonuclease Chain A"/>
    <property type="match status" value="2"/>
</dbReference>
<dbReference type="RefSeq" id="WP_013833449.1">
    <property type="nucleotide sequence ID" value="NZ_BMLK01000005.1"/>
</dbReference>
<sequence length="488" mass="54373">MDPDERELTVTNLGAIDPLGLGYIAVEWAIRIIMLVVVPFRRSPEAARGWLLLVFFLPIPALVLYLIIGRPTYPRWRKRRFEAAQDLLARASREIKHSQHCCRPDLPERFLPAALLIERLGQFPTLGSNSVEFLSDYDGMVDRLVADIENAADHVHILMYMFADDLTGGRVVDALLRAAERGVACRVLIDALGSRPWARRLRRRLASGGVEIERALPVTFFQRRSTRVDLRNHRKIVIIDGRCGYIGSQNLIAAEFSPGLVNRELVARTSGPVVLEFQAVFVADWFLETGRVLDSPALFPHHHPRAGAVAQLLPSGPDYPISGAERLIVALVHGARHRITITTPYFIPDEALLKALQTAVLRGVEVKLILSRVADHPLVGLAQRSYYDELLRAGVAIHLFHDGFLHAKHLTIDDEIAVIGSSNIDIRSFLLNGEASLIIYDRTATAGLQAEQALNIARGERLAPEQWSQRPLLAKTVENVARLLSPLL</sequence>
<keyword evidence="10 12" id="KW-0472">Membrane</keyword>
<dbReference type="InterPro" id="IPR022924">
    <property type="entry name" value="Cardiolipin_synthase"/>
</dbReference>
<evidence type="ECO:0000259" key="13">
    <source>
        <dbReference type="PROSITE" id="PS50035"/>
    </source>
</evidence>
<evidence type="ECO:0000256" key="12">
    <source>
        <dbReference type="SAM" id="Phobius"/>
    </source>
</evidence>
<feature type="domain" description="PLD phosphodiesterase" evidence="13">
    <location>
        <begin position="401"/>
        <end position="428"/>
    </location>
</feature>
<keyword evidence="7 12" id="KW-0812">Transmembrane</keyword>
<dbReference type="Proteomes" id="UP000605099">
    <property type="component" value="Unassembled WGS sequence"/>
</dbReference>
<keyword evidence="15" id="KW-1185">Reference proteome</keyword>
<evidence type="ECO:0000256" key="10">
    <source>
        <dbReference type="ARBA" id="ARBA00023136"/>
    </source>
</evidence>
<feature type="transmembrane region" description="Helical" evidence="12">
    <location>
        <begin position="50"/>
        <end position="68"/>
    </location>
</feature>
<organism evidence="14 15">
    <name type="scientific">Novosphingobium indicum</name>
    <dbReference type="NCBI Taxonomy" id="462949"/>
    <lineage>
        <taxon>Bacteria</taxon>
        <taxon>Pseudomonadati</taxon>
        <taxon>Pseudomonadota</taxon>
        <taxon>Alphaproteobacteria</taxon>
        <taxon>Sphingomonadales</taxon>
        <taxon>Sphingomonadaceae</taxon>
        <taxon>Novosphingobium</taxon>
    </lineage>
</organism>
<dbReference type="EMBL" id="BMLK01000005">
    <property type="protein sequence ID" value="GGN46172.1"/>
    <property type="molecule type" value="Genomic_DNA"/>
</dbReference>
<evidence type="ECO:0000256" key="6">
    <source>
        <dbReference type="ARBA" id="ARBA00022679"/>
    </source>
</evidence>
<dbReference type="PROSITE" id="PS50035">
    <property type="entry name" value="PLD"/>
    <property type="match status" value="2"/>
</dbReference>
<gene>
    <name evidence="14" type="primary">cls</name>
    <name evidence="14" type="ORF">GCM10011349_13000</name>
</gene>
<keyword evidence="5" id="KW-0964">Secreted</keyword>
<evidence type="ECO:0000313" key="14">
    <source>
        <dbReference type="EMBL" id="GGN46172.1"/>
    </source>
</evidence>
<accession>A0ABQ2JG50</accession>
<evidence type="ECO:0000256" key="3">
    <source>
        <dbReference type="ARBA" id="ARBA00004613"/>
    </source>
</evidence>
<comment type="caution">
    <text evidence="14">The sequence shown here is derived from an EMBL/GenBank/DDBJ whole genome shotgun (WGS) entry which is preliminary data.</text>
</comment>
<evidence type="ECO:0000256" key="9">
    <source>
        <dbReference type="ARBA" id="ARBA00022989"/>
    </source>
</evidence>
<name>A0ABQ2JG50_9SPHN</name>
<dbReference type="Pfam" id="PF13091">
    <property type="entry name" value="PLDc_2"/>
    <property type="match status" value="2"/>
</dbReference>
<dbReference type="EC" id="2.7.8.-" evidence="11"/>
<dbReference type="NCBIfam" id="TIGR04265">
    <property type="entry name" value="bac_cardiolipin"/>
    <property type="match status" value="1"/>
</dbReference>
<evidence type="ECO:0000313" key="15">
    <source>
        <dbReference type="Proteomes" id="UP000605099"/>
    </source>
</evidence>
<dbReference type="PANTHER" id="PTHR21248">
    <property type="entry name" value="CARDIOLIPIN SYNTHASE"/>
    <property type="match status" value="1"/>
</dbReference>
<dbReference type="PANTHER" id="PTHR21248:SF22">
    <property type="entry name" value="PHOSPHOLIPASE D"/>
    <property type="match status" value="1"/>
</dbReference>
<reference evidence="15" key="1">
    <citation type="journal article" date="2019" name="Int. J. Syst. Evol. Microbiol.">
        <title>The Global Catalogue of Microorganisms (GCM) 10K type strain sequencing project: providing services to taxonomists for standard genome sequencing and annotation.</title>
        <authorList>
            <consortium name="The Broad Institute Genomics Platform"/>
            <consortium name="The Broad Institute Genome Sequencing Center for Infectious Disease"/>
            <person name="Wu L."/>
            <person name="Ma J."/>
        </authorList>
    </citation>
    <scope>NUCLEOTIDE SEQUENCE [LARGE SCALE GENOMIC DNA]</scope>
    <source>
        <strain evidence="15">CGMCC 1.6784</strain>
    </source>
</reference>
<comment type="subcellular location">
    <subcellularLocation>
        <location evidence="2">Cell membrane</location>
    </subcellularLocation>
    <subcellularLocation>
        <location evidence="3">Secreted</location>
    </subcellularLocation>
</comment>
<keyword evidence="9 12" id="KW-1133">Transmembrane helix</keyword>
<comment type="function">
    <text evidence="1">Could be a virulence factor.</text>
</comment>
<protein>
    <recommendedName>
        <fullName evidence="11">Cardiolipin synthase</fullName>
        <ecNumber evidence="11">2.7.8.-</ecNumber>
    </recommendedName>
</protein>
<dbReference type="SMART" id="SM00155">
    <property type="entry name" value="PLDc"/>
    <property type="match status" value="2"/>
</dbReference>
<proteinExistence type="predicted"/>
<keyword evidence="8" id="KW-0677">Repeat</keyword>
<evidence type="ECO:0000256" key="8">
    <source>
        <dbReference type="ARBA" id="ARBA00022737"/>
    </source>
</evidence>
<dbReference type="CDD" id="cd09158">
    <property type="entry name" value="PLDc_EcCLS_like_2"/>
    <property type="match status" value="1"/>
</dbReference>
<dbReference type="InterPro" id="IPR025202">
    <property type="entry name" value="PLD-like_dom"/>
</dbReference>
<evidence type="ECO:0000256" key="7">
    <source>
        <dbReference type="ARBA" id="ARBA00022692"/>
    </source>
</evidence>
<evidence type="ECO:0000256" key="1">
    <source>
        <dbReference type="ARBA" id="ARBA00003145"/>
    </source>
</evidence>
<keyword evidence="4" id="KW-1003">Cell membrane</keyword>
<evidence type="ECO:0000256" key="2">
    <source>
        <dbReference type="ARBA" id="ARBA00004236"/>
    </source>
</evidence>
<evidence type="ECO:0000256" key="4">
    <source>
        <dbReference type="ARBA" id="ARBA00022475"/>
    </source>
</evidence>
<evidence type="ECO:0000256" key="5">
    <source>
        <dbReference type="ARBA" id="ARBA00022525"/>
    </source>
</evidence>